<dbReference type="EC" id="2.1.1.-" evidence="6"/>
<reference evidence="8 9" key="1">
    <citation type="journal article" date="2014" name="Nature">
        <title>The genome of the recently domesticated crop plant sugar beet (Beta vulgaris).</title>
        <authorList>
            <person name="Dohm J.C."/>
            <person name="Minoche A.E."/>
            <person name="Holtgrawe D."/>
            <person name="Capella-Gutierrez S."/>
            <person name="Zakrzewski F."/>
            <person name="Tafer H."/>
            <person name="Rupp O."/>
            <person name="Sorensen T.R."/>
            <person name="Stracke R."/>
            <person name="Reinhardt R."/>
            <person name="Goesmann A."/>
            <person name="Kraft T."/>
            <person name="Schulz B."/>
            <person name="Stadler P.F."/>
            <person name="Schmidt T."/>
            <person name="Gabaldon T."/>
            <person name="Lehrach H."/>
            <person name="Weisshaar B."/>
            <person name="Himmelbauer H."/>
        </authorList>
    </citation>
    <scope>NUCLEOTIDE SEQUENCE [LARGE SCALE GENOMIC DNA]</scope>
    <source>
        <tissue evidence="8">Taproot</tissue>
    </source>
</reference>
<dbReference type="AlphaFoldDB" id="A0A0J8DU86"/>
<evidence type="ECO:0000256" key="1">
    <source>
        <dbReference type="ARBA" id="ARBA00008361"/>
    </source>
</evidence>
<organism evidence="8 9">
    <name type="scientific">Beta vulgaris subsp. vulgaris</name>
    <name type="common">Beet</name>
    <dbReference type="NCBI Taxonomy" id="3555"/>
    <lineage>
        <taxon>Eukaryota</taxon>
        <taxon>Viridiplantae</taxon>
        <taxon>Streptophyta</taxon>
        <taxon>Embryophyta</taxon>
        <taxon>Tracheophyta</taxon>
        <taxon>Spermatophyta</taxon>
        <taxon>Magnoliopsida</taxon>
        <taxon>eudicotyledons</taxon>
        <taxon>Gunneridae</taxon>
        <taxon>Pentapetalae</taxon>
        <taxon>Caryophyllales</taxon>
        <taxon>Chenopodiaceae</taxon>
        <taxon>Betoideae</taxon>
        <taxon>Beta</taxon>
    </lineage>
</organism>
<keyword evidence="3 6" id="KW-0808">Transferase</keyword>
<evidence type="ECO:0000313" key="8">
    <source>
        <dbReference type="EMBL" id="KMS94380.1"/>
    </source>
</evidence>
<evidence type="ECO:0000256" key="4">
    <source>
        <dbReference type="ARBA" id="ARBA00022691"/>
    </source>
</evidence>
<dbReference type="SUPFAM" id="SSF53335">
    <property type="entry name" value="S-adenosyl-L-methionine-dependent methyltransferases"/>
    <property type="match status" value="1"/>
</dbReference>
<dbReference type="GO" id="GO:0008173">
    <property type="term" value="F:RNA methyltransferase activity"/>
    <property type="evidence" value="ECO:0007669"/>
    <property type="project" value="UniProtKB-UniRule"/>
</dbReference>
<keyword evidence="9" id="KW-1185">Reference proteome</keyword>
<keyword evidence="4 5" id="KW-0949">S-adenosyl-L-methionine</keyword>
<dbReference type="GO" id="GO:0040031">
    <property type="term" value="P:snRNA modification"/>
    <property type="evidence" value="ECO:0007669"/>
    <property type="project" value="TreeGrafter"/>
</dbReference>
<keyword evidence="2 6" id="KW-0489">Methyltransferase</keyword>
<dbReference type="EMBL" id="KQ093845">
    <property type="protein sequence ID" value="KMS94380.1"/>
    <property type="molecule type" value="Genomic_DNA"/>
</dbReference>
<dbReference type="GO" id="GO:0032259">
    <property type="term" value="P:methylation"/>
    <property type="evidence" value="ECO:0007669"/>
    <property type="project" value="UniProtKB-KW"/>
</dbReference>
<dbReference type="OrthoDB" id="10017101at2759"/>
<dbReference type="PROSITE" id="PS51515">
    <property type="entry name" value="BIN3_SAM"/>
    <property type="match status" value="1"/>
</dbReference>
<sequence>MAASTGLGKRKAVTIGGQHGSYRGYYGQRRDWAMDNRVKYLKENLEEGMDVSAWLDIGCNEGLLTMALGSALWIYSPLSDVLAAKTFKCKSMIGIDIDKELIGRAELNKTTLTEQGEDSKNDTNGSVGNDAFEGDLKFVHGDVLHETGRSNQFSVISCFSVTKWIHLNHGDPGLLKLFDTIFRMLKPNGLFILEAQPWKSYQKRRRLNDVFATNIRNIQTRPTDF</sequence>
<dbReference type="Gene3D" id="3.40.50.150">
    <property type="entry name" value="Vaccinia Virus protein VP39"/>
    <property type="match status" value="1"/>
</dbReference>
<comment type="similarity">
    <text evidence="1 6">Belongs to the methyltransferase superfamily.</text>
</comment>
<evidence type="ECO:0000256" key="6">
    <source>
        <dbReference type="RuleBase" id="RU367087"/>
    </source>
</evidence>
<dbReference type="InterPro" id="IPR029063">
    <property type="entry name" value="SAM-dependent_MTases_sf"/>
</dbReference>
<dbReference type="Gramene" id="KMS94380">
    <property type="protein sequence ID" value="KMS94380"/>
    <property type="gene ID" value="BVRB_021990"/>
</dbReference>
<proteinExistence type="inferred from homology"/>
<dbReference type="GO" id="GO:0008171">
    <property type="term" value="F:O-methyltransferase activity"/>
    <property type="evidence" value="ECO:0007669"/>
    <property type="project" value="UniProtKB-UniRule"/>
</dbReference>
<accession>A0A0J8DU86</accession>
<dbReference type="InterPro" id="IPR024160">
    <property type="entry name" value="BIN3_SAM-bd_dom"/>
</dbReference>
<dbReference type="eggNOG" id="KOG2899">
    <property type="taxonomic scope" value="Eukaryota"/>
</dbReference>
<dbReference type="PANTHER" id="PTHR12315">
    <property type="entry name" value="BICOID-INTERACTING PROTEIN RELATED"/>
    <property type="match status" value="1"/>
</dbReference>
<dbReference type="PANTHER" id="PTHR12315:SF0">
    <property type="entry name" value="7SK SNRNA METHYLPHOSPHATE CAPPING ENZYME"/>
    <property type="match status" value="1"/>
</dbReference>
<dbReference type="Proteomes" id="UP000035740">
    <property type="component" value="Unassembled WGS sequence"/>
</dbReference>
<evidence type="ECO:0000256" key="3">
    <source>
        <dbReference type="ARBA" id="ARBA00022679"/>
    </source>
</evidence>
<evidence type="ECO:0000256" key="5">
    <source>
        <dbReference type="PROSITE-ProRule" id="PRU00848"/>
    </source>
</evidence>
<dbReference type="GO" id="GO:0017069">
    <property type="term" value="F:snRNA binding"/>
    <property type="evidence" value="ECO:0007669"/>
    <property type="project" value="TreeGrafter"/>
</dbReference>
<feature type="non-terminal residue" evidence="8">
    <location>
        <position position="225"/>
    </location>
</feature>
<dbReference type="InterPro" id="IPR010675">
    <property type="entry name" value="Bin3_C"/>
</dbReference>
<evidence type="ECO:0000313" key="9">
    <source>
        <dbReference type="Proteomes" id="UP000035740"/>
    </source>
</evidence>
<dbReference type="Pfam" id="PF06859">
    <property type="entry name" value="Bin3"/>
    <property type="match status" value="1"/>
</dbReference>
<name>A0A0J8DU86_BETVV</name>
<evidence type="ECO:0000256" key="2">
    <source>
        <dbReference type="ARBA" id="ARBA00022603"/>
    </source>
</evidence>
<feature type="domain" description="Bin3-type SAM" evidence="7">
    <location>
        <begin position="35"/>
        <end position="225"/>
    </location>
</feature>
<evidence type="ECO:0000259" key="7">
    <source>
        <dbReference type="PROSITE" id="PS51515"/>
    </source>
</evidence>
<protein>
    <recommendedName>
        <fullName evidence="6">RNA methyltransferase</fullName>
        <ecNumber evidence="6">2.1.1.-</ecNumber>
    </recommendedName>
</protein>
<gene>
    <name evidence="8" type="ORF">BVRB_021990</name>
</gene>
<dbReference type="InterPro" id="IPR039772">
    <property type="entry name" value="Bin3-like"/>
</dbReference>
<dbReference type="CDD" id="cd02440">
    <property type="entry name" value="AdoMet_MTases"/>
    <property type="match status" value="1"/>
</dbReference>